<dbReference type="GeneTree" id="ENSGT00530000063252"/>
<keyword evidence="11" id="KW-0175">Coiled coil</keyword>
<feature type="compositionally biased region" description="Low complexity" evidence="12">
    <location>
        <begin position="462"/>
        <end position="475"/>
    </location>
</feature>
<evidence type="ECO:0000259" key="14">
    <source>
        <dbReference type="PROSITE" id="PS50279"/>
    </source>
</evidence>
<feature type="domain" description="E1" evidence="15">
    <location>
        <begin position="1"/>
        <end position="158"/>
    </location>
</feature>
<dbReference type="PANTHER" id="PTHR23103:SF14">
    <property type="entry name" value="AMYLOID BETA PRECURSOR LIKE PROTEIN 2"/>
    <property type="match status" value="1"/>
</dbReference>
<evidence type="ECO:0000313" key="17">
    <source>
        <dbReference type="Ensembl" id="ENSOTSP00005127183.1"/>
    </source>
</evidence>
<keyword evidence="7 13" id="KW-0472">Membrane</keyword>
<dbReference type="Proteomes" id="UP000694402">
    <property type="component" value="Unassembled WGS sequence"/>
</dbReference>
<feature type="domain" description="E2" evidence="16">
    <location>
        <begin position="617"/>
        <end position="808"/>
    </location>
</feature>
<dbReference type="PROSITE" id="PS00280">
    <property type="entry name" value="BPTI_KUNITZ_1"/>
    <property type="match status" value="1"/>
</dbReference>
<dbReference type="Gene3D" id="2.30.29.30">
    <property type="entry name" value="Pleckstrin-homology domain (PH domain)/Phosphotyrosine-binding domain (PTB)"/>
    <property type="match status" value="1"/>
</dbReference>
<dbReference type="Pfam" id="PF12924">
    <property type="entry name" value="APP_Cu_bd"/>
    <property type="match status" value="1"/>
</dbReference>
<feature type="compositionally biased region" description="Basic residues" evidence="12">
    <location>
        <begin position="421"/>
        <end position="434"/>
    </location>
</feature>
<feature type="region of interest" description="Disordered" evidence="12">
    <location>
        <begin position="159"/>
        <end position="261"/>
    </location>
</feature>
<evidence type="ECO:0000256" key="12">
    <source>
        <dbReference type="SAM" id="MobiDB-lite"/>
    </source>
</evidence>
<feature type="domain" description="BPTI/Kunitz inhibitor" evidence="14">
    <location>
        <begin position="267"/>
        <end position="317"/>
    </location>
</feature>
<dbReference type="SUPFAM" id="SSF57362">
    <property type="entry name" value="BPTI-like"/>
    <property type="match status" value="1"/>
</dbReference>
<dbReference type="GO" id="GO:0007409">
    <property type="term" value="P:axonogenesis"/>
    <property type="evidence" value="ECO:0007669"/>
    <property type="project" value="TreeGrafter"/>
</dbReference>
<comment type="similarity">
    <text evidence="10">Belongs to the APP family.</text>
</comment>
<keyword evidence="4" id="KW-0732">Signal</keyword>
<dbReference type="InterPro" id="IPR011993">
    <property type="entry name" value="PH-like_dom_sf"/>
</dbReference>
<feature type="compositionally biased region" description="Low complexity" evidence="12">
    <location>
        <begin position="830"/>
        <end position="843"/>
    </location>
</feature>
<evidence type="ECO:0000256" key="6">
    <source>
        <dbReference type="ARBA" id="ARBA00023008"/>
    </source>
</evidence>
<dbReference type="PROSITE" id="PS00320">
    <property type="entry name" value="APP_INTRA"/>
    <property type="match status" value="1"/>
</dbReference>
<dbReference type="GO" id="GO:0016020">
    <property type="term" value="C:membrane"/>
    <property type="evidence" value="ECO:0007669"/>
    <property type="project" value="UniProtKB-SubCell"/>
</dbReference>
<feature type="compositionally biased region" description="Pro residues" evidence="12">
    <location>
        <begin position="552"/>
        <end position="564"/>
    </location>
</feature>
<evidence type="ECO:0000256" key="5">
    <source>
        <dbReference type="ARBA" id="ARBA00022989"/>
    </source>
</evidence>
<evidence type="ECO:0000256" key="9">
    <source>
        <dbReference type="ARBA" id="ARBA00023180"/>
    </source>
</evidence>
<dbReference type="InterPro" id="IPR002223">
    <property type="entry name" value="Kunitz_BPTI"/>
</dbReference>
<sequence length="1002" mass="114038">PQVAMFCGKLNMHVNIQTGRWEPDPSGLKSCVGTKEGVLRYCQEMYPELQITNVVEANQPIRIENWCKKEKKLCKGHAHIVVPYKCLVGEFVSDVLLVPEKCRFFHKERMDMCVSHQQWHGVAEEACSKGTMVLHSYGMLLPCGIDKFHGTEYVCCPSPGEPSLPAMPSQEEEEEDEEEDEEVEETALDQDDLVEKESEAPADEQPTTQKEEPLDEEDEDEEEYHYVYEDEEADREEEEEEEEKKERDSVPESQDEDKTLTEVKVVCTLEAETGPCRASMARWHFDMTTRKCVRFVYGGCAGNRNNFDSEEYCMAVPAKLPPTPLHHQHHPYTTTTPTPPPPPLHHQHHHQHPYTTYTNTTPTPPPPPLHHHHHPYTTNTTTNTPTPTPPLHHHHPYTTNTTTNTPTPPTPPPPTPPPTPLHHHLHHQNHHHQHPYTTNTPTPPPLHHQHPYTTTTPPPTPLHNQHPYTTTTTNTPTPPLPPPPPTPPPLHHHPYTTTTNTPTPPPPHPYTTNIPTPPLPPTPPTPPPTPPYTTNTPTPPLHHHHPYTTTTPTPPTPPTPPPTPLHHQHHHQHPYTTTNTPTPPPTRLSVLVSIHVYCLSVSVSLSVPLTLFSPTDDVDVYFETPADDKEHTRFQKAKEQLEIRHRNRMERVRKEWEEAERQAKELPKAERQTLIQHFQATVESLEEEAASEKQQLVETHLARVEAMLNDRRRLALENYLAALQADPPRPHRILQALRRYVRAENKDRQHTIRHYQHVLAVDPEKAAQMKSQVMTHLRVIEERMNQSLSLLYKVPYVAEEIQDEIDELLQEQRADMDQFLSSISESQPDVTVSSEESVELPVSEGKPYRPFQVTSLGSRPEPEGSGMYGQDGLIGAEERIINSKPKINNNMVVDETLDVKEVIYSAERVSVMHGDELESYRPLGEDFSFGSSALIGLLVIAVAIAMVIVISLVILRKRQYGTISHGIVEVDPMLTPEERHLSKMQNHGYENPTYKYLEQMQI</sequence>
<evidence type="ECO:0000313" key="18">
    <source>
        <dbReference type="Proteomes" id="UP000694402"/>
    </source>
</evidence>
<feature type="disulfide bond" evidence="10">
    <location>
        <begin position="42"/>
        <end position="86"/>
    </location>
</feature>
<evidence type="ECO:0000256" key="10">
    <source>
        <dbReference type="PROSITE-ProRule" id="PRU01217"/>
    </source>
</evidence>
<dbReference type="Gene3D" id="6.10.250.1670">
    <property type="match status" value="1"/>
</dbReference>
<feature type="region of interest" description="GFLD subdomain" evidence="10">
    <location>
        <begin position="1"/>
        <end position="92"/>
    </location>
</feature>
<dbReference type="Pfam" id="PF02177">
    <property type="entry name" value="APP_N"/>
    <property type="match status" value="1"/>
</dbReference>
<dbReference type="PROSITE" id="PS00319">
    <property type="entry name" value="APP_CUBD"/>
    <property type="match status" value="1"/>
</dbReference>
<dbReference type="Pfam" id="PF00014">
    <property type="entry name" value="Kunitz_BPTI"/>
    <property type="match status" value="1"/>
</dbReference>
<dbReference type="Gene3D" id="1.20.120.770">
    <property type="entry name" value="Amyloid precursor protein, E2 domain"/>
    <property type="match status" value="1"/>
</dbReference>
<dbReference type="InterPro" id="IPR015849">
    <property type="entry name" value="Amyloid_glyco_heparin-bd"/>
</dbReference>
<organism evidence="17 18">
    <name type="scientific">Oncorhynchus tshawytscha</name>
    <name type="common">Chinook salmon</name>
    <name type="synonym">Salmo tshawytscha</name>
    <dbReference type="NCBI Taxonomy" id="74940"/>
    <lineage>
        <taxon>Eukaryota</taxon>
        <taxon>Metazoa</taxon>
        <taxon>Chordata</taxon>
        <taxon>Craniata</taxon>
        <taxon>Vertebrata</taxon>
        <taxon>Euteleostomi</taxon>
        <taxon>Actinopterygii</taxon>
        <taxon>Neopterygii</taxon>
        <taxon>Teleostei</taxon>
        <taxon>Protacanthopterygii</taxon>
        <taxon>Salmoniformes</taxon>
        <taxon>Salmonidae</taxon>
        <taxon>Salmoninae</taxon>
        <taxon>Oncorhynchus</taxon>
    </lineage>
</organism>
<keyword evidence="3" id="KW-0479">Metal-binding</keyword>
<feature type="compositionally biased region" description="Basic and acidic residues" evidence="12">
    <location>
        <begin position="244"/>
        <end position="261"/>
    </location>
</feature>
<dbReference type="SMART" id="SM00131">
    <property type="entry name" value="KU"/>
    <property type="match status" value="1"/>
</dbReference>
<dbReference type="FunFam" id="4.10.410.10:FF:000003">
    <property type="entry name" value="amyloid-like protein 2 isoform X1"/>
    <property type="match status" value="1"/>
</dbReference>
<gene>
    <name evidence="17" type="primary">aplp2</name>
</gene>
<feature type="region of interest" description="CuBD subdomain" evidence="10">
    <location>
        <begin position="100"/>
        <end position="158"/>
    </location>
</feature>
<dbReference type="CDD" id="cd22607">
    <property type="entry name" value="Kunitz_ABPP-like"/>
    <property type="match status" value="1"/>
</dbReference>
<feature type="disulfide bond" evidence="10">
    <location>
        <begin position="67"/>
        <end position="74"/>
    </location>
</feature>
<dbReference type="PROSITE" id="PS51869">
    <property type="entry name" value="APP_E1"/>
    <property type="match status" value="1"/>
</dbReference>
<dbReference type="Gene3D" id="3.30.1490.140">
    <property type="entry name" value="Amyloidogenic glycoprotein, copper-binding domain"/>
    <property type="match status" value="1"/>
</dbReference>
<dbReference type="Pfam" id="PF12925">
    <property type="entry name" value="APP_E2"/>
    <property type="match status" value="1"/>
</dbReference>
<dbReference type="InterPro" id="IPR036454">
    <property type="entry name" value="Amyloid_glyco_heparin-bd_sf"/>
</dbReference>
<feature type="region of interest" description="Disordered" evidence="12">
    <location>
        <begin position="824"/>
        <end position="843"/>
    </location>
</feature>
<feature type="compositionally biased region" description="Pro residues" evidence="12">
    <location>
        <begin position="406"/>
        <end position="420"/>
    </location>
</feature>
<feature type="disulfide bond" evidence="10">
    <location>
        <begin position="102"/>
        <end position="156"/>
    </location>
</feature>
<feature type="disulfide bond" evidence="10">
    <location>
        <begin position="113"/>
        <end position="143"/>
    </location>
</feature>
<keyword evidence="8 10" id="KW-1015">Disulfide bond</keyword>
<dbReference type="GO" id="GO:0007417">
    <property type="term" value="P:central nervous system development"/>
    <property type="evidence" value="ECO:0007669"/>
    <property type="project" value="TreeGrafter"/>
</dbReference>
<dbReference type="Ensembl" id="ENSOTST00005197113.1">
    <property type="protein sequence ID" value="ENSOTSP00005127183.1"/>
    <property type="gene ID" value="ENSOTSG00005078239.1"/>
</dbReference>
<dbReference type="FunFam" id="1.20.120.770:FF:000001">
    <property type="entry name" value="Amyloid beta A4 protein-like isoform 1"/>
    <property type="match status" value="1"/>
</dbReference>
<keyword evidence="9" id="KW-0325">Glycoprotein</keyword>
<proteinExistence type="inferred from homology"/>
<dbReference type="InterPro" id="IPR011178">
    <property type="entry name" value="Amyloid_glyco_Cu-bd"/>
</dbReference>
<dbReference type="PANTHER" id="PTHR23103">
    <property type="entry name" value="ALZHEIMER'S DISEASE BETA-AMYLOID RELATED"/>
    <property type="match status" value="1"/>
</dbReference>
<evidence type="ECO:0000256" key="2">
    <source>
        <dbReference type="ARBA" id="ARBA00022692"/>
    </source>
</evidence>
<keyword evidence="18" id="KW-1185">Reference proteome</keyword>
<dbReference type="SUPFAM" id="SSF109843">
    <property type="entry name" value="CAPPD, an extracellular domain of amyloid beta A4 protein"/>
    <property type="match status" value="1"/>
</dbReference>
<evidence type="ECO:0000256" key="1">
    <source>
        <dbReference type="ARBA" id="ARBA00004479"/>
    </source>
</evidence>
<dbReference type="SUPFAM" id="SSF89811">
    <property type="entry name" value="Amyloid beta a4 protein copper binding domain (domain 2)"/>
    <property type="match status" value="1"/>
</dbReference>
<feature type="compositionally biased region" description="Low complexity" evidence="12">
    <location>
        <begin position="376"/>
        <end position="385"/>
    </location>
</feature>
<dbReference type="InterPro" id="IPR019745">
    <property type="entry name" value="Amyloid_glyco_intracell_CS"/>
</dbReference>
<feature type="compositionally biased region" description="Acidic residues" evidence="12">
    <location>
        <begin position="170"/>
        <end position="192"/>
    </location>
</feature>
<dbReference type="Gene3D" id="3.90.570.10">
    <property type="entry name" value="Amyloidogenic glycoprotein, heparin-binding domain"/>
    <property type="match status" value="1"/>
</dbReference>
<protein>
    <recommendedName>
        <fullName evidence="19">Amyloid beta (A4) precursor-like protein 2</fullName>
    </recommendedName>
</protein>
<dbReference type="PROSITE" id="PS51870">
    <property type="entry name" value="APP_E2"/>
    <property type="match status" value="1"/>
</dbReference>
<evidence type="ECO:0008006" key="19">
    <source>
        <dbReference type="Google" id="ProtNLM"/>
    </source>
</evidence>
<dbReference type="PROSITE" id="PS50279">
    <property type="entry name" value="BPTI_KUNITZ_2"/>
    <property type="match status" value="1"/>
</dbReference>
<evidence type="ECO:0000256" key="7">
    <source>
        <dbReference type="ARBA" id="ARBA00023136"/>
    </source>
</evidence>
<feature type="compositionally biased region" description="Acidic residues" evidence="12">
    <location>
        <begin position="213"/>
        <end position="243"/>
    </location>
</feature>
<feature type="region of interest" description="Disordered" evidence="12">
    <location>
        <begin position="324"/>
        <end position="582"/>
    </location>
</feature>
<dbReference type="InterPro" id="IPR008154">
    <property type="entry name" value="Amyloid_glyco_extra"/>
</dbReference>
<evidence type="ECO:0000256" key="11">
    <source>
        <dbReference type="SAM" id="Coils"/>
    </source>
</evidence>
<feature type="compositionally biased region" description="Pro residues" evidence="12">
    <location>
        <begin position="502"/>
        <end position="531"/>
    </location>
</feature>
<dbReference type="InterPro" id="IPR020901">
    <property type="entry name" value="Prtase_inh_Kunz-CS"/>
</dbReference>
<evidence type="ECO:0000256" key="8">
    <source>
        <dbReference type="ARBA" id="ARBA00023157"/>
    </source>
</evidence>
<feature type="compositionally biased region" description="Pro residues" evidence="12">
    <location>
        <begin position="476"/>
        <end position="489"/>
    </location>
</feature>
<dbReference type="GO" id="GO:0046914">
    <property type="term" value="F:transition metal ion binding"/>
    <property type="evidence" value="ECO:0007669"/>
    <property type="project" value="InterPro"/>
</dbReference>
<reference evidence="17" key="2">
    <citation type="submission" date="2025-08" db="UniProtKB">
        <authorList>
            <consortium name="Ensembl"/>
        </authorList>
    </citation>
    <scope>IDENTIFICATION</scope>
</reference>
<dbReference type="InterPro" id="IPR036176">
    <property type="entry name" value="E2_sf"/>
</dbReference>
<dbReference type="AlphaFoldDB" id="A0AAZ3QF60"/>
<dbReference type="InterPro" id="IPR019744">
    <property type="entry name" value="APP_CUBD_CS"/>
</dbReference>
<dbReference type="InterPro" id="IPR008155">
    <property type="entry name" value="Amyloid_glyco"/>
</dbReference>
<dbReference type="GO" id="GO:0004867">
    <property type="term" value="F:serine-type endopeptidase inhibitor activity"/>
    <property type="evidence" value="ECO:0007669"/>
    <property type="project" value="InterPro"/>
</dbReference>
<comment type="caution">
    <text evidence="10">Lacks conserved residue(s) required for the propagation of feature annotation.</text>
</comment>
<feature type="disulfide bond" evidence="10">
    <location>
        <begin position="127"/>
        <end position="155"/>
    </location>
</feature>
<comment type="subcellular location">
    <subcellularLocation>
        <location evidence="1">Membrane</location>
        <topology evidence="1">Single-pass type I membrane protein</topology>
    </subcellularLocation>
</comment>
<dbReference type="InterPro" id="IPR024329">
    <property type="entry name" value="Amyloid_glyco_E2_domain"/>
</dbReference>
<feature type="coiled-coil region" evidence="11">
    <location>
        <begin position="642"/>
        <end position="702"/>
    </location>
</feature>
<dbReference type="Gene3D" id="4.10.410.10">
    <property type="entry name" value="Pancreatic trypsin inhibitor Kunitz domain"/>
    <property type="match status" value="1"/>
</dbReference>
<evidence type="ECO:0000259" key="16">
    <source>
        <dbReference type="PROSITE" id="PS51870"/>
    </source>
</evidence>
<dbReference type="GO" id="GO:0012505">
    <property type="term" value="C:endomembrane system"/>
    <property type="evidence" value="ECO:0007669"/>
    <property type="project" value="UniProtKB-ARBA"/>
</dbReference>
<feature type="transmembrane region" description="Helical" evidence="13">
    <location>
        <begin position="933"/>
        <end position="955"/>
    </location>
</feature>
<reference evidence="17" key="3">
    <citation type="submission" date="2025-09" db="UniProtKB">
        <authorList>
            <consortium name="Ensembl"/>
        </authorList>
    </citation>
    <scope>IDENTIFICATION</scope>
</reference>
<evidence type="ECO:0000256" key="13">
    <source>
        <dbReference type="SAM" id="Phobius"/>
    </source>
</evidence>
<dbReference type="GO" id="GO:0008201">
    <property type="term" value="F:heparin binding"/>
    <property type="evidence" value="ECO:0007669"/>
    <property type="project" value="UniProtKB-UniRule"/>
</dbReference>
<dbReference type="SUPFAM" id="SSF56491">
    <property type="entry name" value="A heparin-binding domain"/>
    <property type="match status" value="1"/>
</dbReference>
<reference evidence="18" key="1">
    <citation type="journal article" date="2018" name="PLoS ONE">
        <title>Chinook salmon (Oncorhynchus tshawytscha) genome and transcriptome.</title>
        <authorList>
            <person name="Christensen K.A."/>
            <person name="Leong J.S."/>
            <person name="Sakhrani D."/>
            <person name="Biagi C.A."/>
            <person name="Minkley D.R."/>
            <person name="Withler R.E."/>
            <person name="Rondeau E.B."/>
            <person name="Koop B.F."/>
            <person name="Devlin R.H."/>
        </authorList>
    </citation>
    <scope>NUCLEOTIDE SEQUENCE [LARGE SCALE GENOMIC DNA]</scope>
</reference>
<keyword evidence="5 13" id="KW-1133">Transmembrane helix</keyword>
<dbReference type="PRINTS" id="PR00759">
    <property type="entry name" value="BASICPTASE"/>
</dbReference>
<evidence type="ECO:0000256" key="4">
    <source>
        <dbReference type="ARBA" id="ARBA00022729"/>
    </source>
</evidence>
<dbReference type="InterPro" id="IPR019543">
    <property type="entry name" value="APP_amyloid_C"/>
</dbReference>
<keyword evidence="6" id="KW-0186">Copper</keyword>
<keyword evidence="2 13" id="KW-0812">Transmembrane</keyword>
<dbReference type="InterPro" id="IPR036880">
    <property type="entry name" value="Kunitz_BPTI_sf"/>
</dbReference>
<evidence type="ECO:0000259" key="15">
    <source>
        <dbReference type="PROSITE" id="PS51869"/>
    </source>
</evidence>
<dbReference type="Pfam" id="PF10515">
    <property type="entry name" value="APP_amyloid"/>
    <property type="match status" value="1"/>
</dbReference>
<dbReference type="InterPro" id="IPR036669">
    <property type="entry name" value="Amyloid_Cu-bd_sf"/>
</dbReference>
<dbReference type="SMART" id="SM00006">
    <property type="entry name" value="A4_EXTRA"/>
    <property type="match status" value="1"/>
</dbReference>
<evidence type="ECO:0000256" key="3">
    <source>
        <dbReference type="ARBA" id="ARBA00022723"/>
    </source>
</evidence>
<name>A0AAZ3QF60_ONCTS</name>
<accession>A0AAZ3QF60</accession>